<evidence type="ECO:0000256" key="1">
    <source>
        <dbReference type="SAM" id="MobiDB-lite"/>
    </source>
</evidence>
<keyword evidence="4" id="KW-1185">Reference proteome</keyword>
<keyword evidence="2" id="KW-0472">Membrane</keyword>
<organism evidence="3 4">
    <name type="scientific">Sparassis crispa</name>
    <dbReference type="NCBI Taxonomy" id="139825"/>
    <lineage>
        <taxon>Eukaryota</taxon>
        <taxon>Fungi</taxon>
        <taxon>Dikarya</taxon>
        <taxon>Basidiomycota</taxon>
        <taxon>Agaricomycotina</taxon>
        <taxon>Agaricomycetes</taxon>
        <taxon>Polyporales</taxon>
        <taxon>Sparassidaceae</taxon>
        <taxon>Sparassis</taxon>
    </lineage>
</organism>
<dbReference type="Proteomes" id="UP000287166">
    <property type="component" value="Unassembled WGS sequence"/>
</dbReference>
<feature type="compositionally biased region" description="Basic and acidic residues" evidence="1">
    <location>
        <begin position="78"/>
        <end position="89"/>
    </location>
</feature>
<name>A0A401H189_9APHY</name>
<feature type="transmembrane region" description="Helical" evidence="2">
    <location>
        <begin position="103"/>
        <end position="125"/>
    </location>
</feature>
<dbReference type="AlphaFoldDB" id="A0A401H189"/>
<keyword evidence="2" id="KW-1133">Transmembrane helix</keyword>
<dbReference type="EMBL" id="BFAD01000012">
    <property type="protein sequence ID" value="GBE88162.1"/>
    <property type="molecule type" value="Genomic_DNA"/>
</dbReference>
<feature type="region of interest" description="Disordered" evidence="1">
    <location>
        <begin position="64"/>
        <end position="93"/>
    </location>
</feature>
<gene>
    <name evidence="3" type="ORF">SCP_1203920</name>
</gene>
<dbReference type="GeneID" id="38785079"/>
<evidence type="ECO:0000313" key="4">
    <source>
        <dbReference type="Proteomes" id="UP000287166"/>
    </source>
</evidence>
<feature type="transmembrane region" description="Helical" evidence="2">
    <location>
        <begin position="146"/>
        <end position="163"/>
    </location>
</feature>
<keyword evidence="2" id="KW-0812">Transmembrane</keyword>
<evidence type="ECO:0000256" key="2">
    <source>
        <dbReference type="SAM" id="Phobius"/>
    </source>
</evidence>
<reference evidence="3 4" key="1">
    <citation type="journal article" date="2018" name="Sci. Rep.">
        <title>Genome sequence of the cauliflower mushroom Sparassis crispa (Hanabiratake) and its association with beneficial usage.</title>
        <authorList>
            <person name="Kiyama R."/>
            <person name="Furutani Y."/>
            <person name="Kawaguchi K."/>
            <person name="Nakanishi T."/>
        </authorList>
    </citation>
    <scope>NUCLEOTIDE SEQUENCE [LARGE SCALE GENOMIC DNA]</scope>
</reference>
<accession>A0A401H189</accession>
<sequence>MEDPFDFEMIDSCSGGIDFPPRNTVAASFPTATIRSMPTSTDLPVPSPEHEHMLCDAVLQADEERGEVGTRTRRRKADSRTKEAHRERQAQGSMHQKHSLAELWLYGCVWGFWFMVAMDVIVIAVQASRGTFDVRYWLLQVFPRQISLEVMWILLPLLRLVIWDFGVPAYQSLIV</sequence>
<comment type="caution">
    <text evidence="3">The sequence shown here is derived from an EMBL/GenBank/DDBJ whole genome shotgun (WGS) entry which is preliminary data.</text>
</comment>
<dbReference type="InParanoid" id="A0A401H189"/>
<protein>
    <submittedName>
        <fullName evidence="3">Uncharacterized protein</fullName>
    </submittedName>
</protein>
<dbReference type="RefSeq" id="XP_027619075.1">
    <property type="nucleotide sequence ID" value="XM_027763274.1"/>
</dbReference>
<evidence type="ECO:0000313" key="3">
    <source>
        <dbReference type="EMBL" id="GBE88162.1"/>
    </source>
</evidence>
<proteinExistence type="predicted"/>